<dbReference type="InterPro" id="IPR027417">
    <property type="entry name" value="P-loop_NTPase"/>
</dbReference>
<dbReference type="Gene3D" id="3.30.565.10">
    <property type="entry name" value="Histidine kinase-like ATPase, C-terminal domain"/>
    <property type="match status" value="1"/>
</dbReference>
<dbReference type="InterPro" id="IPR004358">
    <property type="entry name" value="Sig_transdc_His_kin-like_C"/>
</dbReference>
<dbReference type="InterPro" id="IPR025944">
    <property type="entry name" value="Sigma_54_int_dom_CS"/>
</dbReference>
<dbReference type="InterPro" id="IPR005467">
    <property type="entry name" value="His_kinase_dom"/>
</dbReference>
<dbReference type="SUPFAM" id="SSF52172">
    <property type="entry name" value="CheY-like"/>
    <property type="match status" value="1"/>
</dbReference>
<keyword evidence="5" id="KW-0805">Transcription regulation</keyword>
<dbReference type="SMART" id="SM00382">
    <property type="entry name" value="AAA"/>
    <property type="match status" value="1"/>
</dbReference>
<dbReference type="Pfam" id="PF00072">
    <property type="entry name" value="Response_reg"/>
    <property type="match status" value="1"/>
</dbReference>
<proteinExistence type="predicted"/>
<dbReference type="GO" id="GO:0000155">
    <property type="term" value="F:phosphorelay sensor kinase activity"/>
    <property type="evidence" value="ECO:0007669"/>
    <property type="project" value="InterPro"/>
</dbReference>
<dbReference type="Pfam" id="PF02518">
    <property type="entry name" value="HATPase_c"/>
    <property type="match status" value="1"/>
</dbReference>
<dbReference type="SUPFAM" id="SSF47384">
    <property type="entry name" value="Homodimeric domain of signal transducing histidine kinase"/>
    <property type="match status" value="1"/>
</dbReference>
<dbReference type="PROSITE" id="PS50109">
    <property type="entry name" value="HIS_KIN"/>
    <property type="match status" value="1"/>
</dbReference>
<protein>
    <recommendedName>
        <fullName evidence="2">histidine kinase</fullName>
        <ecNumber evidence="2">2.7.13.3</ecNumber>
    </recommendedName>
</protein>
<dbReference type="AlphaFoldDB" id="A0AAI8ET49"/>
<accession>A0AAI8ET49</accession>
<dbReference type="InterPro" id="IPR003594">
    <property type="entry name" value="HATPase_dom"/>
</dbReference>
<keyword evidence="6" id="KW-0238">DNA-binding</keyword>
<dbReference type="InterPro" id="IPR036890">
    <property type="entry name" value="HATPase_C_sf"/>
</dbReference>
<evidence type="ECO:0000256" key="9">
    <source>
        <dbReference type="SAM" id="Phobius"/>
    </source>
</evidence>
<dbReference type="Pfam" id="PF00158">
    <property type="entry name" value="Sigma54_activat"/>
    <property type="match status" value="1"/>
</dbReference>
<dbReference type="PANTHER" id="PTHR32071">
    <property type="entry name" value="TRANSCRIPTIONAL REGULATORY PROTEIN"/>
    <property type="match status" value="1"/>
</dbReference>
<evidence type="ECO:0000256" key="3">
    <source>
        <dbReference type="ARBA" id="ARBA00022741"/>
    </source>
</evidence>
<dbReference type="PANTHER" id="PTHR32071:SF86">
    <property type="entry name" value="TWO COMPONENT SIGNAL TRANSDUCTION SYSTEM SIGMA54-DEPENDENT RESPONSE REGULATOR FIS FAMILY"/>
    <property type="match status" value="1"/>
</dbReference>
<evidence type="ECO:0000259" key="12">
    <source>
        <dbReference type="PROSITE" id="PS50110"/>
    </source>
</evidence>
<dbReference type="Gene3D" id="1.10.8.60">
    <property type="match status" value="1"/>
</dbReference>
<dbReference type="InterPro" id="IPR002078">
    <property type="entry name" value="Sigma_54_int"/>
</dbReference>
<dbReference type="Pfam" id="PF25601">
    <property type="entry name" value="AAA_lid_14"/>
    <property type="match status" value="1"/>
</dbReference>
<dbReference type="GO" id="GO:0005524">
    <property type="term" value="F:ATP binding"/>
    <property type="evidence" value="ECO:0007669"/>
    <property type="project" value="UniProtKB-KW"/>
</dbReference>
<dbReference type="FunFam" id="3.40.50.300:FF:000006">
    <property type="entry name" value="DNA-binding transcriptional regulator NtrC"/>
    <property type="match status" value="1"/>
</dbReference>
<evidence type="ECO:0000313" key="14">
    <source>
        <dbReference type="Proteomes" id="UP000000576"/>
    </source>
</evidence>
<feature type="transmembrane region" description="Helical" evidence="9">
    <location>
        <begin position="457"/>
        <end position="480"/>
    </location>
</feature>
<dbReference type="PROSITE" id="PS50110">
    <property type="entry name" value="RESPONSE_REGULATORY"/>
    <property type="match status" value="1"/>
</dbReference>
<reference evidence="13 14" key="1">
    <citation type="journal article" date="2002" name="Nature">
        <title>Comparison of the genomes of two Xanthomonas pathogens with differing host specificities.</title>
        <authorList>
            <person name="da Silva A.C."/>
            <person name="Ferro J.A."/>
            <person name="Reinach F.C."/>
            <person name="Farah C.S."/>
            <person name="Furlan L.R."/>
            <person name="Quaggio R.B."/>
            <person name="Monteiro-Vitorello C.B."/>
            <person name="Van Sluys M.A."/>
            <person name="Almeida N.F."/>
            <person name="Alves L.M."/>
            <person name="do Amaral A.M."/>
            <person name="Bertolini M.C."/>
            <person name="Camargo L.E."/>
            <person name="Camarotte G."/>
            <person name="Cannavan F."/>
            <person name="Cardozo J."/>
            <person name="Chambergo F."/>
            <person name="Ciapina L.P."/>
            <person name="Cicarelli R.M."/>
            <person name="Coutinho L.L."/>
            <person name="Cursino-Santos J.R."/>
            <person name="El-Dorry H."/>
            <person name="Faria J.B."/>
            <person name="Ferreira A.J."/>
            <person name="Ferreira R.C."/>
            <person name="Ferro M.I."/>
            <person name="Formighieri E.F."/>
            <person name="Franco M.C."/>
            <person name="Greggio C.C."/>
            <person name="Gruber A."/>
            <person name="Katsuyama A.M."/>
            <person name="Kishi L.T."/>
            <person name="Leite R.P."/>
            <person name="Lemos E.G."/>
            <person name="Lemos M.V."/>
            <person name="Locali E.C."/>
            <person name="Machado M.A."/>
            <person name="Madeira A.M."/>
            <person name="Martinez-Rossi N.M."/>
            <person name="Martins E.C."/>
            <person name="Meidanis J."/>
            <person name="Menck C.F."/>
            <person name="Miyaki C.Y."/>
            <person name="Moon D.H."/>
            <person name="Moreira L.M."/>
            <person name="Novo M.T."/>
            <person name="Okura V.K."/>
            <person name="Oliveira M.C."/>
            <person name="Oliveira V.R."/>
            <person name="Pereira H.A."/>
            <person name="Rossi A."/>
            <person name="Sena J.A."/>
            <person name="Silva C."/>
            <person name="de Souza R.F."/>
            <person name="Spinola L.A."/>
            <person name="Takita M.A."/>
            <person name="Tamura R.E."/>
            <person name="Teixeira E.C."/>
            <person name="Tezza R.I."/>
            <person name="Trindade dos Santos M."/>
            <person name="Truffi D."/>
            <person name="Tsai S.M."/>
            <person name="White F.F."/>
            <person name="Setubal J.C."/>
            <person name="Kitajima J.P."/>
        </authorList>
    </citation>
    <scope>NUCLEOTIDE SEQUENCE [LARGE SCALE GENOMIC DNA]</scope>
    <source>
        <strain evidence="13 14">306</strain>
    </source>
</reference>
<evidence type="ECO:0000256" key="7">
    <source>
        <dbReference type="ARBA" id="ARBA00023163"/>
    </source>
</evidence>
<keyword evidence="13" id="KW-0418">Kinase</keyword>
<evidence type="ECO:0000256" key="4">
    <source>
        <dbReference type="ARBA" id="ARBA00022840"/>
    </source>
</evidence>
<sequence length="899" mass="99301">MPHILIIDDNTAVATALEVLFSLHDIEARHAHSPQAGLALLDEQAFDLVIQDMNFTADTTSGEEGEALFTQLRQRHPDLPVILLTAWTHLGSAVGLVKAGAADYIAKPWDDTKLLTTVNNLLELSEARRELEGRRERERRGREQLTQRYDLRGAVFADPASERAIALACQVARSDLPVLITGPNGSGKEKIAEIIQANSATRHGPFIALNCGALPGELIEAELFGAEAGAYTGANKAREGKFEAADGGTLFLDEIGNLPLAGQMKLLRVLETGRYERLGSNRERHAKVRVISATNADLPAMIRDGSFREDLYYRLNTVEIALPALAERPGDIGPLAEHFLAGEKPLSAQARDALQRHGWPGNVRELRNVLQRAALLAQGARIEAGDLNLPRAPAPTAGGAGCRRAGSRAYRTGAGTRARCDRTSRRRAGVEPPGPLSAHGPLRHHLGMNFRMRNRSFTFALFLRLLPVLALAAALPWFMAYWLDRGWQVAAISVLVLLAAMWFSLTRATAPMRSLFRALAGTTSSYRDGEYNFGVYWRGNDELAQLVQAHAELGDVLRAQRSHLVQRELMLDTMLQNTPVAMLLVVAGGDGLRRIGFSNNAARKLLYEGRKLEGQHLDDVLGRMPAELRDALARGGDCLFAVREDGDDEEDEQIYHLSRRSFHINGRGHELLLIRTLTTELRRQEVQTWKKVIRVISHELNNSLAPIASLAHSGAELLRRERTDRLGTVFETIEERARHLEGFIRGYARFAKLPQPQLQTIEWAPFLQRLQQQIPFQVQGTLTDVSSRIDAAQIEQALLNLLKNAHEACSEAQPPNSDVALRVTRVPQWLRIEVLDRGNGMNEAVLHNALMPFYSTKRNGTGLGLALTREIAEAHGGRISLHNREHGGLCVTLLLPLAA</sequence>
<dbReference type="PROSITE" id="PS00676">
    <property type="entry name" value="SIGMA54_INTERACT_2"/>
    <property type="match status" value="1"/>
</dbReference>
<dbReference type="PROSITE" id="PS50045">
    <property type="entry name" value="SIGMA54_INTERACT_4"/>
    <property type="match status" value="1"/>
</dbReference>
<keyword evidence="3" id="KW-0547">Nucleotide-binding</keyword>
<dbReference type="KEGG" id="xac:XAC3643"/>
<dbReference type="CDD" id="cd00009">
    <property type="entry name" value="AAA"/>
    <property type="match status" value="1"/>
</dbReference>
<gene>
    <name evidence="13" type="primary">styS</name>
    <name evidence="13" type="ordered locus">XAC3643</name>
</gene>
<dbReference type="GO" id="GO:0006355">
    <property type="term" value="P:regulation of DNA-templated transcription"/>
    <property type="evidence" value="ECO:0007669"/>
    <property type="project" value="InterPro"/>
</dbReference>
<keyword evidence="8" id="KW-0597">Phosphoprotein</keyword>
<dbReference type="CDD" id="cd00156">
    <property type="entry name" value="REC"/>
    <property type="match status" value="1"/>
</dbReference>
<feature type="domain" description="Response regulatory" evidence="12">
    <location>
        <begin position="3"/>
        <end position="122"/>
    </location>
</feature>
<keyword evidence="4" id="KW-0067">ATP-binding</keyword>
<keyword evidence="9" id="KW-0812">Transmembrane</keyword>
<dbReference type="SUPFAM" id="SSF55874">
    <property type="entry name" value="ATPase domain of HSP90 chaperone/DNA topoisomerase II/histidine kinase"/>
    <property type="match status" value="1"/>
</dbReference>
<dbReference type="InterPro" id="IPR001789">
    <property type="entry name" value="Sig_transdc_resp-reg_receiver"/>
</dbReference>
<dbReference type="EC" id="2.7.13.3" evidence="2"/>
<dbReference type="Gene3D" id="3.40.50.300">
    <property type="entry name" value="P-loop containing nucleotide triphosphate hydrolases"/>
    <property type="match status" value="1"/>
</dbReference>
<dbReference type="InterPro" id="IPR003593">
    <property type="entry name" value="AAA+_ATPase"/>
</dbReference>
<dbReference type="Gene3D" id="1.10.287.130">
    <property type="match status" value="1"/>
</dbReference>
<dbReference type="SUPFAM" id="SSF52540">
    <property type="entry name" value="P-loop containing nucleoside triphosphate hydrolases"/>
    <property type="match status" value="1"/>
</dbReference>
<dbReference type="PROSITE" id="PS00688">
    <property type="entry name" value="SIGMA54_INTERACT_3"/>
    <property type="match status" value="1"/>
</dbReference>
<dbReference type="InterPro" id="IPR011006">
    <property type="entry name" value="CheY-like_superfamily"/>
</dbReference>
<dbReference type="InterPro" id="IPR058031">
    <property type="entry name" value="AAA_lid_NorR"/>
</dbReference>
<feature type="transmembrane region" description="Helical" evidence="9">
    <location>
        <begin position="486"/>
        <end position="505"/>
    </location>
</feature>
<evidence type="ECO:0000313" key="13">
    <source>
        <dbReference type="EMBL" id="AAM38486.1"/>
    </source>
</evidence>
<comment type="catalytic activity">
    <reaction evidence="1">
        <text>ATP + protein L-histidine = ADP + protein N-phospho-L-histidine.</text>
        <dbReference type="EC" id="2.7.13.3"/>
    </reaction>
</comment>
<dbReference type="Proteomes" id="UP000000576">
    <property type="component" value="Chromosome"/>
</dbReference>
<keyword evidence="13" id="KW-0808">Transferase</keyword>
<feature type="domain" description="Histidine kinase" evidence="11">
    <location>
        <begin position="695"/>
        <end position="899"/>
    </location>
</feature>
<evidence type="ECO:0000256" key="6">
    <source>
        <dbReference type="ARBA" id="ARBA00023125"/>
    </source>
</evidence>
<dbReference type="Gene3D" id="3.40.50.2300">
    <property type="match status" value="1"/>
</dbReference>
<organism evidence="13 14">
    <name type="scientific">Xanthomonas axonopodis pv. citri (strain 306)</name>
    <dbReference type="NCBI Taxonomy" id="190486"/>
    <lineage>
        <taxon>Bacteria</taxon>
        <taxon>Pseudomonadati</taxon>
        <taxon>Pseudomonadota</taxon>
        <taxon>Gammaproteobacteria</taxon>
        <taxon>Lysobacterales</taxon>
        <taxon>Lysobacteraceae</taxon>
        <taxon>Xanthomonas</taxon>
    </lineage>
</organism>
<dbReference type="SMART" id="SM00387">
    <property type="entry name" value="HATPase_c"/>
    <property type="match status" value="1"/>
</dbReference>
<evidence type="ECO:0000259" key="10">
    <source>
        <dbReference type="PROSITE" id="PS50045"/>
    </source>
</evidence>
<feature type="domain" description="Sigma-54 factor interaction" evidence="10">
    <location>
        <begin position="154"/>
        <end position="375"/>
    </location>
</feature>
<dbReference type="EMBL" id="AE008923">
    <property type="protein sequence ID" value="AAM38486.1"/>
    <property type="molecule type" value="Genomic_DNA"/>
</dbReference>
<dbReference type="InterPro" id="IPR025943">
    <property type="entry name" value="Sigma_54_int_dom_ATP-bd_2"/>
</dbReference>
<evidence type="ECO:0000256" key="1">
    <source>
        <dbReference type="ARBA" id="ARBA00000085"/>
    </source>
</evidence>
<feature type="modified residue" description="4-aspartylphosphate" evidence="8">
    <location>
        <position position="52"/>
    </location>
</feature>
<evidence type="ECO:0000256" key="2">
    <source>
        <dbReference type="ARBA" id="ARBA00012438"/>
    </source>
</evidence>
<evidence type="ECO:0000256" key="5">
    <source>
        <dbReference type="ARBA" id="ARBA00023015"/>
    </source>
</evidence>
<evidence type="ECO:0000256" key="8">
    <source>
        <dbReference type="PROSITE-ProRule" id="PRU00169"/>
    </source>
</evidence>
<keyword evidence="9" id="KW-0472">Membrane</keyword>
<dbReference type="CDD" id="cd00075">
    <property type="entry name" value="HATPase"/>
    <property type="match status" value="1"/>
</dbReference>
<name>A0AAI8ET49_XANAC</name>
<dbReference type="GO" id="GO:0003677">
    <property type="term" value="F:DNA binding"/>
    <property type="evidence" value="ECO:0007669"/>
    <property type="project" value="UniProtKB-KW"/>
</dbReference>
<keyword evidence="9" id="KW-1133">Transmembrane helix</keyword>
<dbReference type="InterPro" id="IPR036097">
    <property type="entry name" value="HisK_dim/P_sf"/>
</dbReference>
<dbReference type="PRINTS" id="PR00344">
    <property type="entry name" value="BCTRLSENSOR"/>
</dbReference>
<keyword evidence="7" id="KW-0804">Transcription</keyword>
<evidence type="ECO:0000259" key="11">
    <source>
        <dbReference type="PROSITE" id="PS50109"/>
    </source>
</evidence>
<dbReference type="SMART" id="SM00448">
    <property type="entry name" value="REC"/>
    <property type="match status" value="1"/>
</dbReference>